<evidence type="ECO:0000313" key="3">
    <source>
        <dbReference type="Proteomes" id="UP000748756"/>
    </source>
</evidence>
<protein>
    <submittedName>
        <fullName evidence="2">WD_REPEATS_REGION domain-containing protein</fullName>
    </submittedName>
</protein>
<gene>
    <name evidence="2" type="primary">WDR31_1</name>
    <name evidence="2" type="ORF">BG015_004136</name>
</gene>
<dbReference type="InterPro" id="IPR007111">
    <property type="entry name" value="NACHT_NTPase"/>
</dbReference>
<name>A0A9P5RE14_9FUNG</name>
<dbReference type="Proteomes" id="UP000748756">
    <property type="component" value="Unassembled WGS sequence"/>
</dbReference>
<dbReference type="OrthoDB" id="2446163at2759"/>
<dbReference type="InterPro" id="IPR025662">
    <property type="entry name" value="Sigma_54_int_dom_ATP-bd_1"/>
</dbReference>
<dbReference type="AlphaFoldDB" id="A0A9P5RE14"/>
<accession>A0A9P5RE14</accession>
<feature type="domain" description="NACHT" evidence="1">
    <location>
        <begin position="172"/>
        <end position="284"/>
    </location>
</feature>
<dbReference type="InterPro" id="IPR027417">
    <property type="entry name" value="P-loop_NTPase"/>
</dbReference>
<evidence type="ECO:0000313" key="2">
    <source>
        <dbReference type="EMBL" id="KAF9129533.1"/>
    </source>
</evidence>
<organism evidence="2 3">
    <name type="scientific">Linnemannia schmuckeri</name>
    <dbReference type="NCBI Taxonomy" id="64567"/>
    <lineage>
        <taxon>Eukaryota</taxon>
        <taxon>Fungi</taxon>
        <taxon>Fungi incertae sedis</taxon>
        <taxon>Mucoromycota</taxon>
        <taxon>Mortierellomycotina</taxon>
        <taxon>Mortierellomycetes</taxon>
        <taxon>Mortierellales</taxon>
        <taxon>Mortierellaceae</taxon>
        <taxon>Linnemannia</taxon>
    </lineage>
</organism>
<dbReference type="PROSITE" id="PS00675">
    <property type="entry name" value="SIGMA54_INTERACT_1"/>
    <property type="match status" value="1"/>
</dbReference>
<reference evidence="2" key="1">
    <citation type="journal article" date="2020" name="Fungal Divers.">
        <title>Resolving the Mortierellaceae phylogeny through synthesis of multi-gene phylogenetics and phylogenomics.</title>
        <authorList>
            <person name="Vandepol N."/>
            <person name="Liber J."/>
            <person name="Desiro A."/>
            <person name="Na H."/>
            <person name="Kennedy M."/>
            <person name="Barry K."/>
            <person name="Grigoriev I.V."/>
            <person name="Miller A.N."/>
            <person name="O'Donnell K."/>
            <person name="Stajich J.E."/>
            <person name="Bonito G."/>
        </authorList>
    </citation>
    <scope>NUCLEOTIDE SEQUENCE</scope>
    <source>
        <strain evidence="2">NRRL 6426</strain>
    </source>
</reference>
<sequence length="303" mass="33923">HPDNTLQGECIQINHGHAATKSSKPPTIMKEFTTPHLEAANMPSPLGCKVIEQTTNSSVGRNSSDIESVPLTHSSMSSVNNRSSQCLGGNPNDKETLIISLSTQTPEPELDQVQEISKVEYDLRTLRSQRITDYSQPIYVAPMAKPSLRASDDILFPLMDKVKDFIASDCQVMLILGDSGAGKSTFNRQLEYVLWQEYSSGDRIPLFINLPALEQPETKLIHGQLKAYGFSKSRIQELEQRRQFTLICDGYDESQLRCNLHTTNLLNQSGKRDSKLIITCRSQYLGPDYRVSPKAQPTSQDYE</sequence>
<evidence type="ECO:0000259" key="1">
    <source>
        <dbReference type="Pfam" id="PF05729"/>
    </source>
</evidence>
<dbReference type="Gene3D" id="3.40.50.300">
    <property type="entry name" value="P-loop containing nucleotide triphosphate hydrolases"/>
    <property type="match status" value="1"/>
</dbReference>
<dbReference type="Pfam" id="PF05729">
    <property type="entry name" value="NACHT"/>
    <property type="match status" value="1"/>
</dbReference>
<keyword evidence="3" id="KW-1185">Reference proteome</keyword>
<feature type="non-terminal residue" evidence="2">
    <location>
        <position position="303"/>
    </location>
</feature>
<proteinExistence type="predicted"/>
<comment type="caution">
    <text evidence="2">The sequence shown here is derived from an EMBL/GenBank/DDBJ whole genome shotgun (WGS) entry which is preliminary data.</text>
</comment>
<dbReference type="EMBL" id="JAAAUQ010001992">
    <property type="protein sequence ID" value="KAF9129533.1"/>
    <property type="molecule type" value="Genomic_DNA"/>
</dbReference>